<feature type="compositionally biased region" description="Basic and acidic residues" evidence="1">
    <location>
        <begin position="27"/>
        <end position="44"/>
    </location>
</feature>
<dbReference type="EnsemblPlants" id="KQJ85621">
    <property type="protein sequence ID" value="KQJ85621"/>
    <property type="gene ID" value="BRADI_4g00700v3"/>
</dbReference>
<reference evidence="4" key="3">
    <citation type="submission" date="2018-08" db="UniProtKB">
        <authorList>
            <consortium name="EnsemblPlants"/>
        </authorList>
    </citation>
    <scope>IDENTIFICATION</scope>
    <source>
        <strain evidence="4">cv. Bd21</strain>
    </source>
</reference>
<feature type="compositionally biased region" description="Low complexity" evidence="1">
    <location>
        <begin position="1"/>
        <end position="10"/>
    </location>
</feature>
<accession>A0A0Q3KZY3</accession>
<proteinExistence type="predicted"/>
<dbReference type="OrthoDB" id="646838at2759"/>
<name>A0A0Q3KZY3_BRADI</name>
<dbReference type="PANTHER" id="PTHR47389:SF5">
    <property type="entry name" value="OS09G0436700 PROTEIN"/>
    <property type="match status" value="1"/>
</dbReference>
<dbReference type="Gramene" id="KQJ85621">
    <property type="protein sequence ID" value="KQJ85621"/>
    <property type="gene ID" value="BRADI_4g00700v3"/>
</dbReference>
<reference evidence="3 4" key="1">
    <citation type="journal article" date="2010" name="Nature">
        <title>Genome sequencing and analysis of the model grass Brachypodium distachyon.</title>
        <authorList>
            <consortium name="International Brachypodium Initiative"/>
        </authorList>
    </citation>
    <scope>NUCLEOTIDE SEQUENCE [LARGE SCALE GENOMIC DNA]</scope>
    <source>
        <strain evidence="3 4">Bd21</strain>
    </source>
</reference>
<dbReference type="EMBL" id="CM000883">
    <property type="protein sequence ID" value="KQJ85621.2"/>
    <property type="molecule type" value="Genomic_DNA"/>
</dbReference>
<dbReference type="SUPFAM" id="SSF50494">
    <property type="entry name" value="Trypsin-like serine proteases"/>
    <property type="match status" value="1"/>
</dbReference>
<dbReference type="Pfam" id="PF13365">
    <property type="entry name" value="Trypsin_2"/>
    <property type="match status" value="1"/>
</dbReference>
<feature type="domain" description="PDZ" evidence="2">
    <location>
        <begin position="346"/>
        <end position="377"/>
    </location>
</feature>
<dbReference type="Gene3D" id="2.40.10.120">
    <property type="match status" value="1"/>
</dbReference>
<keyword evidence="5" id="KW-1185">Reference proteome</keyword>
<dbReference type="InterPro" id="IPR041489">
    <property type="entry name" value="PDZ_6"/>
</dbReference>
<evidence type="ECO:0000313" key="3">
    <source>
        <dbReference type="EMBL" id="KQJ85621.2"/>
    </source>
</evidence>
<organism evidence="3">
    <name type="scientific">Brachypodium distachyon</name>
    <name type="common">Purple false brome</name>
    <name type="synonym">Trachynia distachya</name>
    <dbReference type="NCBI Taxonomy" id="15368"/>
    <lineage>
        <taxon>Eukaryota</taxon>
        <taxon>Viridiplantae</taxon>
        <taxon>Streptophyta</taxon>
        <taxon>Embryophyta</taxon>
        <taxon>Tracheophyta</taxon>
        <taxon>Spermatophyta</taxon>
        <taxon>Magnoliopsida</taxon>
        <taxon>Liliopsida</taxon>
        <taxon>Poales</taxon>
        <taxon>Poaceae</taxon>
        <taxon>BOP clade</taxon>
        <taxon>Pooideae</taxon>
        <taxon>Stipodae</taxon>
        <taxon>Brachypodieae</taxon>
        <taxon>Brachypodium</taxon>
    </lineage>
</organism>
<dbReference type="ExpressionAtlas" id="A0A0Q3KZY3">
    <property type="expression patterns" value="baseline"/>
</dbReference>
<dbReference type="Pfam" id="PF17820">
    <property type="entry name" value="PDZ_6"/>
    <property type="match status" value="1"/>
</dbReference>
<dbReference type="SUPFAM" id="SSF50156">
    <property type="entry name" value="PDZ domain-like"/>
    <property type="match status" value="1"/>
</dbReference>
<gene>
    <name evidence="3" type="ORF">BRADI_4g00700v3</name>
</gene>
<evidence type="ECO:0000313" key="5">
    <source>
        <dbReference type="Proteomes" id="UP000008810"/>
    </source>
</evidence>
<dbReference type="InParanoid" id="A0A0Q3KZY3"/>
<dbReference type="STRING" id="15368.A0A0Q3KZY3"/>
<evidence type="ECO:0000256" key="1">
    <source>
        <dbReference type="SAM" id="MobiDB-lite"/>
    </source>
</evidence>
<reference evidence="3" key="2">
    <citation type="submission" date="2017-06" db="EMBL/GenBank/DDBJ databases">
        <title>WGS assembly of Brachypodium distachyon.</title>
        <authorList>
            <consortium name="The International Brachypodium Initiative"/>
            <person name="Lucas S."/>
            <person name="Harmon-Smith M."/>
            <person name="Lail K."/>
            <person name="Tice H."/>
            <person name="Grimwood J."/>
            <person name="Bruce D."/>
            <person name="Barry K."/>
            <person name="Shu S."/>
            <person name="Lindquist E."/>
            <person name="Wang M."/>
            <person name="Pitluck S."/>
            <person name="Vogel J.P."/>
            <person name="Garvin D.F."/>
            <person name="Mockler T.C."/>
            <person name="Schmutz J."/>
            <person name="Rokhsar D."/>
            <person name="Bevan M.W."/>
        </authorList>
    </citation>
    <scope>NUCLEOTIDE SEQUENCE</scope>
    <source>
        <strain evidence="3">Bd21</strain>
    </source>
</reference>
<dbReference type="Gene3D" id="2.30.42.10">
    <property type="match status" value="1"/>
</dbReference>
<protein>
    <recommendedName>
        <fullName evidence="2">PDZ domain-containing protein</fullName>
    </recommendedName>
</protein>
<evidence type="ECO:0000313" key="4">
    <source>
        <dbReference type="EnsemblPlants" id="KQJ85621"/>
    </source>
</evidence>
<sequence length="449" mass="50645">PLSLSSPAAATSRIGCLSQCPGRARGNTREKTRSMGADRSETRKRTMAAAEDDTTPQGEHHDQRKKPNLLETADPDEDEEETALDEESDDQDRFPDTIYFHPPTRFNTPELLPLREPGTKAVRSASKFLVGLSSSLDGEQLNWCSGFWIDWNQGSRTAIVLTTAHLIRTEEPERGDSVWLEEQEYAPHANVTVHLLDGNTAEGQLLYHQPHYELAFFRVTLDQPIPLPCFNEEVKFAQDVLHLGRDKSLDLRITQGRAAYLNPVHTERYHYVYLRSEGPVIDLNGKVVGLFNISTRGSFIPSSILLKCWDSWKNYGAIFRPHLGLTFKAIKLLEPGRVDKIWPFLRVSKGSRAQKLGIREGDIIESFNGECISTTMELENMLLSICKGPFVDLTAKVRISVGVFHIRKQLRRNVVFNVVLTANVSEHGEIVLISLELGVGKWMSVCWRL</sequence>
<dbReference type="InterPro" id="IPR036034">
    <property type="entry name" value="PDZ_sf"/>
</dbReference>
<feature type="non-terminal residue" evidence="3">
    <location>
        <position position="1"/>
    </location>
</feature>
<dbReference type="PANTHER" id="PTHR47389">
    <property type="entry name" value="OS09G0436400 PROTEIN"/>
    <property type="match status" value="1"/>
</dbReference>
<dbReference type="AlphaFoldDB" id="A0A0Q3KZY3"/>
<dbReference type="InterPro" id="IPR009003">
    <property type="entry name" value="Peptidase_S1_PA"/>
</dbReference>
<evidence type="ECO:0000259" key="2">
    <source>
        <dbReference type="Pfam" id="PF17820"/>
    </source>
</evidence>
<dbReference type="Proteomes" id="UP000008810">
    <property type="component" value="Chromosome 4"/>
</dbReference>
<feature type="compositionally biased region" description="Acidic residues" evidence="1">
    <location>
        <begin position="73"/>
        <end position="90"/>
    </location>
</feature>
<feature type="region of interest" description="Disordered" evidence="1">
    <location>
        <begin position="1"/>
        <end position="102"/>
    </location>
</feature>